<evidence type="ECO:0000313" key="4">
    <source>
        <dbReference type="EMBL" id="KRM10809.1"/>
    </source>
</evidence>
<reference evidence="4 5" key="1">
    <citation type="journal article" date="2015" name="Genome Announc.">
        <title>Expanding the biotechnology potential of lactobacilli through comparative genomics of 213 strains and associated genera.</title>
        <authorList>
            <person name="Sun Z."/>
            <person name="Harris H.M."/>
            <person name="McCann A."/>
            <person name="Guo C."/>
            <person name="Argimon S."/>
            <person name="Zhang W."/>
            <person name="Yang X."/>
            <person name="Jeffery I.B."/>
            <person name="Cooney J.C."/>
            <person name="Kagawa T.F."/>
            <person name="Liu W."/>
            <person name="Song Y."/>
            <person name="Salvetti E."/>
            <person name="Wrobel A."/>
            <person name="Rasinkangas P."/>
            <person name="Parkhill J."/>
            <person name="Rea M.C."/>
            <person name="O'Sullivan O."/>
            <person name="Ritari J."/>
            <person name="Douillard F.P."/>
            <person name="Paul Ross R."/>
            <person name="Yang R."/>
            <person name="Briner A.E."/>
            <person name="Felis G.E."/>
            <person name="de Vos W.M."/>
            <person name="Barrangou R."/>
            <person name="Klaenhammer T.R."/>
            <person name="Caufield P.W."/>
            <person name="Cui Y."/>
            <person name="Zhang H."/>
            <person name="O'Toole P.W."/>
        </authorList>
    </citation>
    <scope>NUCLEOTIDE SEQUENCE [LARGE SCALE GENOMIC DNA]</scope>
    <source>
        <strain evidence="4 5">DSM 5007</strain>
    </source>
</reference>
<dbReference type="InterPro" id="IPR001173">
    <property type="entry name" value="Glyco_trans_2-like"/>
</dbReference>
<dbReference type="SUPFAM" id="SSF53448">
    <property type="entry name" value="Nucleotide-diphospho-sugar transferases"/>
    <property type="match status" value="1"/>
</dbReference>
<name>A0A0R1W574_9LACO</name>
<dbReference type="PATRIC" id="fig|1423807.3.peg.1130"/>
<evidence type="ECO:0000256" key="1">
    <source>
        <dbReference type="ARBA" id="ARBA00022676"/>
    </source>
</evidence>
<dbReference type="GO" id="GO:0016757">
    <property type="term" value="F:glycosyltransferase activity"/>
    <property type="evidence" value="ECO:0007669"/>
    <property type="project" value="UniProtKB-KW"/>
</dbReference>
<dbReference type="PANTHER" id="PTHR22916">
    <property type="entry name" value="GLYCOSYLTRANSFERASE"/>
    <property type="match status" value="1"/>
</dbReference>
<accession>A0A0R1W574</accession>
<dbReference type="eggNOG" id="COG1216">
    <property type="taxonomic scope" value="Bacteria"/>
</dbReference>
<evidence type="ECO:0000256" key="2">
    <source>
        <dbReference type="ARBA" id="ARBA00022679"/>
    </source>
</evidence>
<keyword evidence="5" id="KW-1185">Reference proteome</keyword>
<dbReference type="InterPro" id="IPR029044">
    <property type="entry name" value="Nucleotide-diphossugar_trans"/>
</dbReference>
<gene>
    <name evidence="4" type="ORF">FD16_GL001110</name>
</gene>
<sequence length="312" mass="35723">MGGEQVEILVVNDGSTDQTEAIANTYAAKYPSIVKVINQENLGHSGAVGTGLRHATGKYFKVVDSDDRLDADSLKKVLQRIEQWQKNDTNVDLIVCNYVYEKSGEPPYVVNYRKAFTDDKIEGWDETSNFGLTQYLIMHAQIFKTSILRESHVQLPLHTFYVDNLFAYQPLPLVKTICYLDVDLYRYFIGRDDQSITTKNMMDRIDQQLLVTKLMIDVTDIYSLNNPKLTACMERNLSSVMSISSVLLLMIGTEDALKKRTDLWNYVKASSPQLYRRLRFHRVCGLTYLPTKIGSWATKIGYNVARKIVKFQ</sequence>
<keyword evidence="2 4" id="KW-0808">Transferase</keyword>
<proteinExistence type="predicted"/>
<dbReference type="Pfam" id="PF00535">
    <property type="entry name" value="Glycos_transf_2"/>
    <property type="match status" value="1"/>
</dbReference>
<organism evidence="4 5">
    <name type="scientific">Paucilactobacillus suebicus DSM 5007 = KCTC 3549</name>
    <dbReference type="NCBI Taxonomy" id="1423807"/>
    <lineage>
        <taxon>Bacteria</taxon>
        <taxon>Bacillati</taxon>
        <taxon>Bacillota</taxon>
        <taxon>Bacilli</taxon>
        <taxon>Lactobacillales</taxon>
        <taxon>Lactobacillaceae</taxon>
        <taxon>Paucilactobacillus</taxon>
    </lineage>
</organism>
<dbReference type="CDD" id="cd00761">
    <property type="entry name" value="Glyco_tranf_GTA_type"/>
    <property type="match status" value="1"/>
</dbReference>
<dbReference type="STRING" id="1423807.FD16_GL001110"/>
<feature type="domain" description="Glycosyltransferase 2-like" evidence="3">
    <location>
        <begin position="4"/>
        <end position="113"/>
    </location>
</feature>
<keyword evidence="1" id="KW-0328">Glycosyltransferase</keyword>
<dbReference type="PANTHER" id="PTHR22916:SF51">
    <property type="entry name" value="GLYCOSYLTRANSFERASE EPSH-RELATED"/>
    <property type="match status" value="1"/>
</dbReference>
<dbReference type="EMBL" id="AZGF01000025">
    <property type="protein sequence ID" value="KRM10809.1"/>
    <property type="molecule type" value="Genomic_DNA"/>
</dbReference>
<dbReference type="Gene3D" id="3.90.550.10">
    <property type="entry name" value="Spore Coat Polysaccharide Biosynthesis Protein SpsA, Chain A"/>
    <property type="match status" value="1"/>
</dbReference>
<protein>
    <submittedName>
        <fullName evidence="4">Glycosyl transferase family protein</fullName>
    </submittedName>
</protein>
<evidence type="ECO:0000259" key="3">
    <source>
        <dbReference type="Pfam" id="PF00535"/>
    </source>
</evidence>
<dbReference type="AlphaFoldDB" id="A0A0R1W574"/>
<evidence type="ECO:0000313" key="5">
    <source>
        <dbReference type="Proteomes" id="UP000051820"/>
    </source>
</evidence>
<dbReference type="Proteomes" id="UP000051820">
    <property type="component" value="Unassembled WGS sequence"/>
</dbReference>
<comment type="caution">
    <text evidence="4">The sequence shown here is derived from an EMBL/GenBank/DDBJ whole genome shotgun (WGS) entry which is preliminary data.</text>
</comment>